<dbReference type="PANTHER" id="PTHR43537:SF5">
    <property type="entry name" value="UXU OPERON TRANSCRIPTIONAL REGULATOR"/>
    <property type="match status" value="1"/>
</dbReference>
<comment type="caution">
    <text evidence="5">The sequence shown here is derived from an EMBL/GenBank/DDBJ whole genome shotgun (WGS) entry which is preliminary data.</text>
</comment>
<dbReference type="EMBL" id="JACHWR010000002">
    <property type="protein sequence ID" value="MBB3042471.1"/>
    <property type="molecule type" value="Genomic_DNA"/>
</dbReference>
<dbReference type="PRINTS" id="PR00035">
    <property type="entry name" value="HTHGNTR"/>
</dbReference>
<dbReference type="Gene3D" id="1.20.120.530">
    <property type="entry name" value="GntR ligand-binding domain-like"/>
    <property type="match status" value="1"/>
</dbReference>
<dbReference type="AlphaFoldDB" id="A0A7W4VVD0"/>
<dbReference type="InterPro" id="IPR000524">
    <property type="entry name" value="Tscrpt_reg_HTH_GntR"/>
</dbReference>
<keyword evidence="1" id="KW-0805">Transcription regulation</keyword>
<sequence>MGAEHSILIAPLGAAGRADEIAVRISEAIQLGLLSDGERLPPEAEFAQQFGVSPVTLREAIATLRERGLIETRRGRTGGSFVRRAAEPDESPDIARLRGLSATALRDIADEHLAIATTAATLAAERASEASIKRIFQLADQLRVASTRSDRMKADSRFHIEVAIATRSERLTRHEVAIQAETIGLLWTSHLPDDEIEAQHDEHLAIATAIAQEDSETAGALAKQHVSNNLRRLTTTYLSLTRPTRGQA</sequence>
<dbReference type="InterPro" id="IPR011711">
    <property type="entry name" value="GntR_C"/>
</dbReference>
<reference evidence="5 6" key="1">
    <citation type="submission" date="2020-08" db="EMBL/GenBank/DDBJ databases">
        <title>Sequencing the genomes of 1000 actinobacteria strains.</title>
        <authorList>
            <person name="Klenk H.-P."/>
        </authorList>
    </citation>
    <scope>NUCLEOTIDE SEQUENCE [LARGE SCALE GENOMIC DNA]</scope>
    <source>
        <strain evidence="5 6">DSM 105498</strain>
    </source>
</reference>
<dbReference type="PROSITE" id="PS50949">
    <property type="entry name" value="HTH_GNTR"/>
    <property type="match status" value="1"/>
</dbReference>
<dbReference type="Proteomes" id="UP000589626">
    <property type="component" value="Unassembled WGS sequence"/>
</dbReference>
<evidence type="ECO:0000259" key="4">
    <source>
        <dbReference type="PROSITE" id="PS50949"/>
    </source>
</evidence>
<dbReference type="InterPro" id="IPR008920">
    <property type="entry name" value="TF_FadR/GntR_C"/>
</dbReference>
<dbReference type="Pfam" id="PF00392">
    <property type="entry name" value="GntR"/>
    <property type="match status" value="1"/>
</dbReference>
<dbReference type="InterPro" id="IPR036390">
    <property type="entry name" value="WH_DNA-bd_sf"/>
</dbReference>
<protein>
    <submittedName>
        <fullName evidence="5">DNA-binding FadR family transcriptional regulator</fullName>
    </submittedName>
</protein>
<dbReference type="RefSeq" id="WP_183592437.1">
    <property type="nucleotide sequence ID" value="NZ_JACHWR010000002.1"/>
</dbReference>
<evidence type="ECO:0000256" key="3">
    <source>
        <dbReference type="ARBA" id="ARBA00023163"/>
    </source>
</evidence>
<dbReference type="Gene3D" id="1.10.10.10">
    <property type="entry name" value="Winged helix-like DNA-binding domain superfamily/Winged helix DNA-binding domain"/>
    <property type="match status" value="1"/>
</dbReference>
<dbReference type="PANTHER" id="PTHR43537">
    <property type="entry name" value="TRANSCRIPTIONAL REGULATOR, GNTR FAMILY"/>
    <property type="match status" value="1"/>
</dbReference>
<dbReference type="Pfam" id="PF07729">
    <property type="entry name" value="FCD"/>
    <property type="match status" value="1"/>
</dbReference>
<feature type="domain" description="HTH gntR-type" evidence="4">
    <location>
        <begin position="15"/>
        <end position="85"/>
    </location>
</feature>
<dbReference type="CDD" id="cd07377">
    <property type="entry name" value="WHTH_GntR"/>
    <property type="match status" value="1"/>
</dbReference>
<accession>A0A7W4VVD0</accession>
<keyword evidence="3" id="KW-0804">Transcription</keyword>
<proteinExistence type="predicted"/>
<name>A0A7W4VVD0_9ACTN</name>
<evidence type="ECO:0000256" key="2">
    <source>
        <dbReference type="ARBA" id="ARBA00023125"/>
    </source>
</evidence>
<dbReference type="GO" id="GO:0003677">
    <property type="term" value="F:DNA binding"/>
    <property type="evidence" value="ECO:0007669"/>
    <property type="project" value="UniProtKB-KW"/>
</dbReference>
<dbReference type="SUPFAM" id="SSF46785">
    <property type="entry name" value="Winged helix' DNA-binding domain"/>
    <property type="match status" value="1"/>
</dbReference>
<dbReference type="SUPFAM" id="SSF48008">
    <property type="entry name" value="GntR ligand-binding domain-like"/>
    <property type="match status" value="1"/>
</dbReference>
<dbReference type="GO" id="GO:0003700">
    <property type="term" value="F:DNA-binding transcription factor activity"/>
    <property type="evidence" value="ECO:0007669"/>
    <property type="project" value="InterPro"/>
</dbReference>
<gene>
    <name evidence="5" type="ORF">FHU40_002289</name>
</gene>
<organism evidence="5 6">
    <name type="scientific">Nocardioides soli</name>
    <dbReference type="NCBI Taxonomy" id="1036020"/>
    <lineage>
        <taxon>Bacteria</taxon>
        <taxon>Bacillati</taxon>
        <taxon>Actinomycetota</taxon>
        <taxon>Actinomycetes</taxon>
        <taxon>Propionibacteriales</taxon>
        <taxon>Nocardioidaceae</taxon>
        <taxon>Nocardioides</taxon>
    </lineage>
</organism>
<dbReference type="SMART" id="SM00895">
    <property type="entry name" value="FCD"/>
    <property type="match status" value="1"/>
</dbReference>
<dbReference type="InterPro" id="IPR036388">
    <property type="entry name" value="WH-like_DNA-bd_sf"/>
</dbReference>
<keyword evidence="6" id="KW-1185">Reference proteome</keyword>
<keyword evidence="2 5" id="KW-0238">DNA-binding</keyword>
<dbReference type="SMART" id="SM00345">
    <property type="entry name" value="HTH_GNTR"/>
    <property type="match status" value="1"/>
</dbReference>
<evidence type="ECO:0000313" key="6">
    <source>
        <dbReference type="Proteomes" id="UP000589626"/>
    </source>
</evidence>
<evidence type="ECO:0000313" key="5">
    <source>
        <dbReference type="EMBL" id="MBB3042471.1"/>
    </source>
</evidence>
<evidence type="ECO:0000256" key="1">
    <source>
        <dbReference type="ARBA" id="ARBA00023015"/>
    </source>
</evidence>